<dbReference type="AlphaFoldDB" id="A0A8H7D1E1"/>
<feature type="compositionally biased region" description="Basic and acidic residues" evidence="1">
    <location>
        <begin position="195"/>
        <end position="207"/>
    </location>
</feature>
<feature type="region of interest" description="Disordered" evidence="1">
    <location>
        <begin position="180"/>
        <end position="272"/>
    </location>
</feature>
<organism evidence="2 3">
    <name type="scientific">Mycena venus</name>
    <dbReference type="NCBI Taxonomy" id="2733690"/>
    <lineage>
        <taxon>Eukaryota</taxon>
        <taxon>Fungi</taxon>
        <taxon>Dikarya</taxon>
        <taxon>Basidiomycota</taxon>
        <taxon>Agaricomycotina</taxon>
        <taxon>Agaricomycetes</taxon>
        <taxon>Agaricomycetidae</taxon>
        <taxon>Agaricales</taxon>
        <taxon>Marasmiineae</taxon>
        <taxon>Mycenaceae</taxon>
        <taxon>Mycena</taxon>
    </lineage>
</organism>
<feature type="compositionally biased region" description="Gly residues" evidence="1">
    <location>
        <begin position="247"/>
        <end position="261"/>
    </location>
</feature>
<evidence type="ECO:0000313" key="3">
    <source>
        <dbReference type="Proteomes" id="UP000620124"/>
    </source>
</evidence>
<feature type="compositionally biased region" description="Acidic residues" evidence="1">
    <location>
        <begin position="208"/>
        <end position="217"/>
    </location>
</feature>
<feature type="region of interest" description="Disordered" evidence="1">
    <location>
        <begin position="399"/>
        <end position="418"/>
    </location>
</feature>
<protein>
    <submittedName>
        <fullName evidence="2">Uncharacterized protein</fullName>
    </submittedName>
</protein>
<evidence type="ECO:0000313" key="2">
    <source>
        <dbReference type="EMBL" id="KAF7358449.1"/>
    </source>
</evidence>
<sequence length="480" mass="51893">MDTSGNSPAGSVKTATYSPLDEKSETAGGSWQHSRDGSGFGDTGFGVLNGSSTPGNAKTGTFFIYSPNDDRPETPVDSFTTHDSAFIQANLGDGGCLVSVHEPTEAASWMENNWNDPALTSIRNSGCGGPFAWMLSPTKPALAIFGGYNEPVVVNMAQTLAHSSGFPVVIRSPSDNPALTLLTRNTVPPYLRSPDTSRDERRNNSDDSREEDTEVEDERSTGERGSGAEPNGHVLNSAEEHQPLDGGSQGPGGEGGGGGGEPTTVDGNWEGPLHSTRVKLRLKLHRDPARTYAVTIGYTYKFSINRDTNIPINFNDLSHPLSQPEVLALVDLKIETRQRETQVDRSYANIGFLAHRKKINQRPAIPDKILKRAQQRQTQWGFQGVVGFSHGPVGTAALSHNRTNGSTLEGTDTKAPPKYRVVPEPGAEWDQDNKSYSSYDIVYEAQDTPLSDEQSESHPLEVKVGMGFQEATPANILRES</sequence>
<accession>A0A8H7D1E1</accession>
<comment type="caution">
    <text evidence="2">The sequence shown here is derived from an EMBL/GenBank/DDBJ whole genome shotgun (WGS) entry which is preliminary data.</text>
</comment>
<proteinExistence type="predicted"/>
<dbReference type="EMBL" id="JACAZI010000006">
    <property type="protein sequence ID" value="KAF7358449.1"/>
    <property type="molecule type" value="Genomic_DNA"/>
</dbReference>
<keyword evidence="3" id="KW-1185">Reference proteome</keyword>
<evidence type="ECO:0000256" key="1">
    <source>
        <dbReference type="SAM" id="MobiDB-lite"/>
    </source>
</evidence>
<gene>
    <name evidence="2" type="ORF">MVEN_00895400</name>
</gene>
<dbReference type="Proteomes" id="UP000620124">
    <property type="component" value="Unassembled WGS sequence"/>
</dbReference>
<feature type="compositionally biased region" description="Polar residues" evidence="1">
    <location>
        <begin position="399"/>
        <end position="410"/>
    </location>
</feature>
<feature type="region of interest" description="Disordered" evidence="1">
    <location>
        <begin position="448"/>
        <end position="480"/>
    </location>
</feature>
<dbReference type="OrthoDB" id="2985310at2759"/>
<name>A0A8H7D1E1_9AGAR</name>
<feature type="compositionally biased region" description="Polar residues" evidence="1">
    <location>
        <begin position="1"/>
        <end position="17"/>
    </location>
</feature>
<reference evidence="2" key="1">
    <citation type="submission" date="2020-05" db="EMBL/GenBank/DDBJ databases">
        <title>Mycena genomes resolve the evolution of fungal bioluminescence.</title>
        <authorList>
            <person name="Tsai I.J."/>
        </authorList>
    </citation>
    <scope>NUCLEOTIDE SEQUENCE</scope>
    <source>
        <strain evidence="2">CCC161011</strain>
    </source>
</reference>
<feature type="region of interest" description="Disordered" evidence="1">
    <location>
        <begin position="1"/>
        <end position="45"/>
    </location>
</feature>